<protein>
    <submittedName>
        <fullName evidence="2">Uncharacterized protein</fullName>
    </submittedName>
</protein>
<gene>
    <name evidence="2" type="ORF">Cvel_9981</name>
</gene>
<evidence type="ECO:0000256" key="1">
    <source>
        <dbReference type="SAM" id="MobiDB-lite"/>
    </source>
</evidence>
<evidence type="ECO:0000313" key="2">
    <source>
        <dbReference type="EMBL" id="CEM50414.1"/>
    </source>
</evidence>
<sequence>MSSSQNGGPSGAARKDSTKRRRTEERVEDPDENLFYIYPTASQSTGFALLGDGTLCAGMSSKLCTHPLLGPSLTSRELQENSSTFFDRVHLALEELRYKVERELVEKQEHHVGVGTYVEVGAPLEWMLEKCMSAVRLPDGSSALQLLQRLIDGHGIVAPGKMVTVRVVPLAAKWGQMDACVRGEFVRVHLDRIRAGELTFDGRVDPTKALHAEIQQEMCEKEDGHLLLGLLVFKEVKNALRFEDVESQEGGIQRLQYGVQRALNSTVGKFNMVWGGERETLAGRVVCEVLRQLSTAIGDVAHDQKSLRHCIKQFLAHHFCSGAAVGRDGQDSGSDPDAPVLSLIALCLDVMAESGSCKLRPFVTWACRECLCLRANRMQVSRLQVAQEALDEAVMVEGLDLLGVGGESEAGKVLNLAKAHFVAEVVADLAVREGARMPAERALMHAFEKLLAGITNLPGVFRD</sequence>
<accession>A0A0G4I0M4</accession>
<name>A0A0G4I0M4_9ALVE</name>
<reference evidence="2" key="1">
    <citation type="submission" date="2014-11" db="EMBL/GenBank/DDBJ databases">
        <authorList>
            <person name="Otto D Thomas"/>
            <person name="Naeem Raeece"/>
        </authorList>
    </citation>
    <scope>NUCLEOTIDE SEQUENCE</scope>
</reference>
<dbReference type="AlphaFoldDB" id="A0A0G4I0M4"/>
<dbReference type="EMBL" id="CDMZ01004650">
    <property type="protein sequence ID" value="CEM50414.1"/>
    <property type="molecule type" value="Genomic_DNA"/>
</dbReference>
<feature type="region of interest" description="Disordered" evidence="1">
    <location>
        <begin position="1"/>
        <end position="28"/>
    </location>
</feature>
<dbReference type="VEuPathDB" id="CryptoDB:Cvel_9981"/>
<organism evidence="2">
    <name type="scientific">Chromera velia CCMP2878</name>
    <dbReference type="NCBI Taxonomy" id="1169474"/>
    <lineage>
        <taxon>Eukaryota</taxon>
        <taxon>Sar</taxon>
        <taxon>Alveolata</taxon>
        <taxon>Colpodellida</taxon>
        <taxon>Chromeraceae</taxon>
        <taxon>Chromera</taxon>
    </lineage>
</organism>
<proteinExistence type="predicted"/>